<accession>A0ABR8NZW5</accession>
<dbReference type="PROSITE" id="PS50928">
    <property type="entry name" value="ABC_TM1"/>
    <property type="match status" value="1"/>
</dbReference>
<sequence>MSDSFKQEAVTSSVPEKTSSLSSKEVDGLKRFLGSSTEYYLQSFNEIIQGKKYKLNIAAAVAGPLWAASRNVWFLFWALLVTDILGCISIARSLWSADTYPEASVAVGLGVLIIGRLIGGGVANSFYYKLYCKWRITPSVLSGSTGNRVMKGTALIAAIYPLTIYKFSATQVIDALDSFPTNRKIASTTAKSIDAFVEWLTISFEDIFDSITWAIRGMLDFLELLFIGTPWPVMALLLLLLSWKMAGWKVVAFTAAALTYLGAFGFWDKSMSTMALVGASVFICLIIGAPLGILAAKKPRFNRILNPILDVMQTMPSFVYLIPAIAFFSIGKPPAVLATVVFAMPPMIRLTALGIQQVSPSVIEAMLAFGASPAQVLFKAQLPLAMPSIMAGINQSIMMSLSMVVVAALIGAGGLGYDVLSSLQRLEAGKGLLAGFAIVLCAMILDKIIRGRVESNTH</sequence>
<feature type="transmembrane region" description="Helical" evidence="7">
    <location>
        <begin position="250"/>
        <end position="267"/>
    </location>
</feature>
<evidence type="ECO:0000256" key="7">
    <source>
        <dbReference type="RuleBase" id="RU363032"/>
    </source>
</evidence>
<feature type="transmembrane region" description="Helical" evidence="7">
    <location>
        <begin position="273"/>
        <end position="296"/>
    </location>
</feature>
<dbReference type="Pfam" id="PF00528">
    <property type="entry name" value="BPD_transp_1"/>
    <property type="match status" value="1"/>
</dbReference>
<keyword evidence="4 7" id="KW-0812">Transmembrane</keyword>
<comment type="similarity">
    <text evidence="7">Belongs to the binding-protein-dependent transport system permease family.</text>
</comment>
<dbReference type="EMBL" id="JACYFC010000002">
    <property type="protein sequence ID" value="MBD5771039.1"/>
    <property type="molecule type" value="Genomic_DNA"/>
</dbReference>
<feature type="transmembrane region" description="Helical" evidence="7">
    <location>
        <begin position="72"/>
        <end position="91"/>
    </location>
</feature>
<keyword evidence="10" id="KW-1185">Reference proteome</keyword>
<dbReference type="CDD" id="cd06261">
    <property type="entry name" value="TM_PBP2"/>
    <property type="match status" value="1"/>
</dbReference>
<evidence type="ECO:0000313" key="10">
    <source>
        <dbReference type="Proteomes" id="UP000604161"/>
    </source>
</evidence>
<dbReference type="SUPFAM" id="SSF161098">
    <property type="entry name" value="MetI-like"/>
    <property type="match status" value="1"/>
</dbReference>
<evidence type="ECO:0000256" key="3">
    <source>
        <dbReference type="ARBA" id="ARBA00022475"/>
    </source>
</evidence>
<feature type="transmembrane region" description="Helical" evidence="7">
    <location>
        <begin position="432"/>
        <end position="449"/>
    </location>
</feature>
<evidence type="ECO:0000256" key="4">
    <source>
        <dbReference type="ARBA" id="ARBA00022692"/>
    </source>
</evidence>
<gene>
    <name evidence="9" type="ORF">IF202_08230</name>
</gene>
<dbReference type="InterPro" id="IPR000515">
    <property type="entry name" value="MetI-like"/>
</dbReference>
<evidence type="ECO:0000256" key="5">
    <source>
        <dbReference type="ARBA" id="ARBA00022989"/>
    </source>
</evidence>
<name>A0ABR8NZW5_9GAMM</name>
<organism evidence="9 10">
    <name type="scientific">Marinomonas colpomeniae</name>
    <dbReference type="NCBI Taxonomy" id="2774408"/>
    <lineage>
        <taxon>Bacteria</taxon>
        <taxon>Pseudomonadati</taxon>
        <taxon>Pseudomonadota</taxon>
        <taxon>Gammaproteobacteria</taxon>
        <taxon>Oceanospirillales</taxon>
        <taxon>Oceanospirillaceae</taxon>
        <taxon>Marinomonas</taxon>
    </lineage>
</organism>
<keyword evidence="6 7" id="KW-0472">Membrane</keyword>
<keyword evidence="5 7" id="KW-1133">Transmembrane helix</keyword>
<dbReference type="PANTHER" id="PTHR47737:SF1">
    <property type="entry name" value="GLYCINE BETAINE_PROLINE BETAINE TRANSPORT SYSTEM PERMEASE PROTEIN PROW"/>
    <property type="match status" value="1"/>
</dbReference>
<dbReference type="PANTHER" id="PTHR47737">
    <property type="entry name" value="GLYCINE BETAINE/PROLINE BETAINE TRANSPORT SYSTEM PERMEASE PROTEIN PROW"/>
    <property type="match status" value="1"/>
</dbReference>
<reference evidence="9 10" key="1">
    <citation type="submission" date="2020-09" db="EMBL/GenBank/DDBJ databases">
        <title>Marinomonas sp. nov., isolated from the cysticercosis algae of Qingdao, China.</title>
        <authorList>
            <person name="Sun X."/>
        </authorList>
    </citation>
    <scope>NUCLEOTIDE SEQUENCE [LARGE SCALE GENOMIC DNA]</scope>
    <source>
        <strain evidence="9 10">SM2066</strain>
    </source>
</reference>
<evidence type="ECO:0000256" key="2">
    <source>
        <dbReference type="ARBA" id="ARBA00022448"/>
    </source>
</evidence>
<evidence type="ECO:0000256" key="1">
    <source>
        <dbReference type="ARBA" id="ARBA00004651"/>
    </source>
</evidence>
<comment type="caution">
    <text evidence="9">The sequence shown here is derived from an EMBL/GenBank/DDBJ whole genome shotgun (WGS) entry which is preliminary data.</text>
</comment>
<dbReference type="Gene3D" id="1.10.3720.10">
    <property type="entry name" value="MetI-like"/>
    <property type="match status" value="1"/>
</dbReference>
<evidence type="ECO:0000259" key="8">
    <source>
        <dbReference type="PROSITE" id="PS50928"/>
    </source>
</evidence>
<evidence type="ECO:0000256" key="6">
    <source>
        <dbReference type="ARBA" id="ARBA00023136"/>
    </source>
</evidence>
<dbReference type="Proteomes" id="UP000604161">
    <property type="component" value="Unassembled WGS sequence"/>
</dbReference>
<keyword evidence="2 7" id="KW-0813">Transport</keyword>
<feature type="transmembrane region" description="Helical" evidence="7">
    <location>
        <begin position="398"/>
        <end position="420"/>
    </location>
</feature>
<feature type="transmembrane region" description="Helical" evidence="7">
    <location>
        <begin position="103"/>
        <end position="128"/>
    </location>
</feature>
<feature type="domain" description="ABC transmembrane type-1" evidence="8">
    <location>
        <begin position="270"/>
        <end position="449"/>
    </location>
</feature>
<dbReference type="InterPro" id="IPR035906">
    <property type="entry name" value="MetI-like_sf"/>
</dbReference>
<evidence type="ECO:0000313" key="9">
    <source>
        <dbReference type="EMBL" id="MBD5771039.1"/>
    </source>
</evidence>
<protein>
    <submittedName>
        <fullName evidence="9">Proline/glycine betaine ABC transporter permease</fullName>
    </submittedName>
</protein>
<keyword evidence="3" id="KW-1003">Cell membrane</keyword>
<feature type="transmembrane region" description="Helical" evidence="7">
    <location>
        <begin position="224"/>
        <end position="243"/>
    </location>
</feature>
<proteinExistence type="inferred from homology"/>
<comment type="subcellular location">
    <subcellularLocation>
        <location evidence="1 7">Cell membrane</location>
        <topology evidence="1 7">Multi-pass membrane protein</topology>
    </subcellularLocation>
</comment>
<dbReference type="RefSeq" id="WP_191594394.1">
    <property type="nucleotide sequence ID" value="NZ_JACYFC010000002.1"/>
</dbReference>